<dbReference type="AlphaFoldDB" id="A0A8D8PP98"/>
<accession>A0A8D8PP98</accession>
<name>A0A8D8PP98_9HEMI</name>
<evidence type="ECO:0000313" key="2">
    <source>
        <dbReference type="EMBL" id="CAG6609039.1"/>
    </source>
</evidence>
<organism evidence="2">
    <name type="scientific">Cacopsylla melanoneura</name>
    <dbReference type="NCBI Taxonomy" id="428564"/>
    <lineage>
        <taxon>Eukaryota</taxon>
        <taxon>Metazoa</taxon>
        <taxon>Ecdysozoa</taxon>
        <taxon>Arthropoda</taxon>
        <taxon>Hexapoda</taxon>
        <taxon>Insecta</taxon>
        <taxon>Pterygota</taxon>
        <taxon>Neoptera</taxon>
        <taxon>Paraneoptera</taxon>
        <taxon>Hemiptera</taxon>
        <taxon>Sternorrhyncha</taxon>
        <taxon>Psylloidea</taxon>
        <taxon>Psyllidae</taxon>
        <taxon>Psyllinae</taxon>
        <taxon>Cacopsylla</taxon>
    </lineage>
</organism>
<feature type="region of interest" description="Disordered" evidence="1">
    <location>
        <begin position="49"/>
        <end position="81"/>
    </location>
</feature>
<reference evidence="2" key="1">
    <citation type="submission" date="2021-05" db="EMBL/GenBank/DDBJ databases">
        <authorList>
            <person name="Alioto T."/>
            <person name="Alioto T."/>
            <person name="Gomez Garrido J."/>
        </authorList>
    </citation>
    <scope>NUCLEOTIDE SEQUENCE</scope>
</reference>
<sequence length="116" mass="12950">MVADVNVDRTSFDVGRCFGSTQMEARIERFEKGPRCLWCMTRLGRGNRTRGEGGKGGGLLKRTRGDREIGDSRAGVGRTRRDRIRVGNTRGVRAARVHACERVLPSLHLKKRILTG</sequence>
<proteinExistence type="predicted"/>
<dbReference type="EMBL" id="HBUF01014011">
    <property type="protein sequence ID" value="CAG6609035.1"/>
    <property type="molecule type" value="Transcribed_RNA"/>
</dbReference>
<dbReference type="EMBL" id="HBUF01014013">
    <property type="protein sequence ID" value="CAG6609039.1"/>
    <property type="molecule type" value="Transcribed_RNA"/>
</dbReference>
<dbReference type="EMBL" id="HBUF01014012">
    <property type="protein sequence ID" value="CAG6609037.1"/>
    <property type="molecule type" value="Transcribed_RNA"/>
</dbReference>
<evidence type="ECO:0000256" key="1">
    <source>
        <dbReference type="SAM" id="MobiDB-lite"/>
    </source>
</evidence>
<protein>
    <submittedName>
        <fullName evidence="2">Uncharacterized protein</fullName>
    </submittedName>
</protein>